<proteinExistence type="predicted"/>
<name>A0A031GTK0_9BURK</name>
<gene>
    <name evidence="2" type="ORF">SAMN03097694_0721</name>
</gene>
<dbReference type="Proteomes" id="UP000182489">
    <property type="component" value="Unassembled WGS sequence"/>
</dbReference>
<feature type="domain" description="TIR" evidence="1">
    <location>
        <begin position="19"/>
        <end position="148"/>
    </location>
</feature>
<organism evidence="2 3">
    <name type="scientific">Janthinobacterium lividum</name>
    <dbReference type="NCBI Taxonomy" id="29581"/>
    <lineage>
        <taxon>Bacteria</taxon>
        <taxon>Pseudomonadati</taxon>
        <taxon>Pseudomonadota</taxon>
        <taxon>Betaproteobacteria</taxon>
        <taxon>Burkholderiales</taxon>
        <taxon>Oxalobacteraceae</taxon>
        <taxon>Janthinobacterium</taxon>
    </lineage>
</organism>
<evidence type="ECO:0000313" key="3">
    <source>
        <dbReference type="Proteomes" id="UP000182489"/>
    </source>
</evidence>
<accession>A0A031GTK0</accession>
<dbReference type="InterPro" id="IPR000157">
    <property type="entry name" value="TIR_dom"/>
</dbReference>
<dbReference type="Pfam" id="PF13676">
    <property type="entry name" value="TIR_2"/>
    <property type="match status" value="1"/>
</dbReference>
<comment type="caution">
    <text evidence="2">The sequence shown here is derived from an EMBL/GenBank/DDBJ whole genome shotgun (WGS) entry which is preliminary data.</text>
</comment>
<dbReference type="AlphaFoldDB" id="A0A031GTK0"/>
<dbReference type="Gene3D" id="3.40.50.10140">
    <property type="entry name" value="Toll/interleukin-1 receptor homology (TIR) domain"/>
    <property type="match status" value="1"/>
</dbReference>
<dbReference type="InterPro" id="IPR035897">
    <property type="entry name" value="Toll_tir_struct_dom_sf"/>
</dbReference>
<protein>
    <submittedName>
        <fullName evidence="2">TIR domain-containing protein</fullName>
    </submittedName>
</protein>
<sequence>MAGPHGEQGDAMEIRYGCFLSYAHGQYAFMNKFKNDLIEALACYLEPHLDREEVLFIDSEQLGGGDDIDLRVARAMCQSVCMIVLYTPKYEAHGYTRREFAAMQLIEQERRAWYELPSHLIIPIIMTRHPDGLPPQITESGLYVDFSGYTLASGDLKSNPQYLPDIERIVQRIATHYHLLKRSTPPGHDCSRFVLPDIPPEWRAIPPPHFPR</sequence>
<dbReference type="EMBL" id="FPKH01000001">
    <property type="protein sequence ID" value="SFX09948.1"/>
    <property type="molecule type" value="Genomic_DNA"/>
</dbReference>
<evidence type="ECO:0000313" key="2">
    <source>
        <dbReference type="EMBL" id="SFX09948.1"/>
    </source>
</evidence>
<evidence type="ECO:0000259" key="1">
    <source>
        <dbReference type="Pfam" id="PF13676"/>
    </source>
</evidence>
<reference evidence="2 3" key="1">
    <citation type="submission" date="2016-11" db="EMBL/GenBank/DDBJ databases">
        <authorList>
            <person name="Varghese N."/>
            <person name="Submissions S."/>
        </authorList>
    </citation>
    <scope>NUCLEOTIDE SEQUENCE [LARGE SCALE GENOMIC DNA]</scope>
    <source>
        <strain evidence="2 3">NFR18</strain>
    </source>
</reference>
<dbReference type="SUPFAM" id="SSF52200">
    <property type="entry name" value="Toll/Interleukin receptor TIR domain"/>
    <property type="match status" value="1"/>
</dbReference>
<dbReference type="GO" id="GO:0007165">
    <property type="term" value="P:signal transduction"/>
    <property type="evidence" value="ECO:0007669"/>
    <property type="project" value="InterPro"/>
</dbReference>